<dbReference type="InterPro" id="IPR029058">
    <property type="entry name" value="AB_hydrolase_fold"/>
</dbReference>
<name>A0A933W028_RHOPL</name>
<dbReference type="PANTHER" id="PTHR45856">
    <property type="entry name" value="ALPHA/BETA-HYDROLASES SUPERFAMILY PROTEIN"/>
    <property type="match status" value="1"/>
</dbReference>
<dbReference type="Pfam" id="PF26363">
    <property type="entry name" value="Phospholipase-like"/>
    <property type="match status" value="1"/>
</dbReference>
<dbReference type="Proteomes" id="UP000782519">
    <property type="component" value="Unassembled WGS sequence"/>
</dbReference>
<dbReference type="SUPFAM" id="SSF53474">
    <property type="entry name" value="alpha/beta-Hydrolases"/>
    <property type="match status" value="2"/>
</dbReference>
<proteinExistence type="predicted"/>
<gene>
    <name evidence="1" type="ORF">HZA66_00430</name>
</gene>
<evidence type="ECO:0000313" key="2">
    <source>
        <dbReference type="Proteomes" id="UP000782519"/>
    </source>
</evidence>
<dbReference type="EMBL" id="JACRJB010000002">
    <property type="protein sequence ID" value="MBI5127883.1"/>
    <property type="molecule type" value="Genomic_DNA"/>
</dbReference>
<organism evidence="1 2">
    <name type="scientific">Rhodopseudomonas palustris</name>
    <dbReference type="NCBI Taxonomy" id="1076"/>
    <lineage>
        <taxon>Bacteria</taxon>
        <taxon>Pseudomonadati</taxon>
        <taxon>Pseudomonadota</taxon>
        <taxon>Alphaproteobacteria</taxon>
        <taxon>Hyphomicrobiales</taxon>
        <taxon>Nitrobacteraceae</taxon>
        <taxon>Rhodopseudomonas</taxon>
    </lineage>
</organism>
<evidence type="ECO:0000313" key="1">
    <source>
        <dbReference type="EMBL" id="MBI5127883.1"/>
    </source>
</evidence>
<dbReference type="InterPro" id="IPR051218">
    <property type="entry name" value="Sec_MonoDiacylglyc_Lipase"/>
</dbReference>
<dbReference type="AlphaFoldDB" id="A0A933W028"/>
<comment type="caution">
    <text evidence="1">The sequence shown here is derived from an EMBL/GenBank/DDBJ whole genome shotgun (WGS) entry which is preliminary data.</text>
</comment>
<dbReference type="GO" id="GO:0006629">
    <property type="term" value="P:lipid metabolic process"/>
    <property type="evidence" value="ECO:0007669"/>
    <property type="project" value="InterPro"/>
</dbReference>
<accession>A0A933W028</accession>
<dbReference type="Gene3D" id="3.40.50.1820">
    <property type="entry name" value="alpha/beta hydrolase"/>
    <property type="match status" value="1"/>
</dbReference>
<protein>
    <submittedName>
        <fullName evidence="1">DUF2974 domain-containing protein</fullName>
    </submittedName>
</protein>
<dbReference type="PANTHER" id="PTHR45856:SF24">
    <property type="entry name" value="FUNGAL LIPASE-LIKE DOMAIN-CONTAINING PROTEIN"/>
    <property type="match status" value="1"/>
</dbReference>
<sequence>MRALVLLLLIAAAALGGWLYYRGSFDSYRQKTGETFIRVGDYRAAHLPSANYAGHYLPYALFALRAYDPPKLDPSPKVNALRERPAPDDPSRSRITAELLDGWSGDWTLIESLDDIGPLPCPEGEGQCGKPLGGLGYKVFSSPARNEIVVAFRGTDSQEADDWITNLRWVTRFLPLYDQYTQVQRHIGSILDRALAVHGKAAPRIVATGHSLGGGLAQQAAYKDGRIRAVYAFDPSTVTGYYDPGVEGEKNSKDLKIDRVYQRGEVLAYLRFLMTQLYPVQAFNPQIRTVRFSFGAEGGAIGKHSMADLAAGLLETAGPPDAWAARARELPNAPGPPPNKHWIYRLLDWINRK</sequence>
<reference evidence="1" key="1">
    <citation type="submission" date="2020-07" db="EMBL/GenBank/DDBJ databases">
        <title>Huge and variable diversity of episymbiotic CPR bacteria and DPANN archaea in groundwater ecosystems.</title>
        <authorList>
            <person name="He C.Y."/>
            <person name="Keren R."/>
            <person name="Whittaker M."/>
            <person name="Farag I.F."/>
            <person name="Doudna J."/>
            <person name="Cate J.H.D."/>
            <person name="Banfield J.F."/>
        </authorList>
    </citation>
    <scope>NUCLEOTIDE SEQUENCE</scope>
    <source>
        <strain evidence="1">NC_groundwater_1818_Pr3_B-0.1um_66_35</strain>
    </source>
</reference>